<dbReference type="PANTHER" id="PTHR40062:SF1">
    <property type="entry name" value="GLOBAL TRANSCRIPTIONAL REGULATOR CODY"/>
    <property type="match status" value="1"/>
</dbReference>
<evidence type="ECO:0000259" key="8">
    <source>
        <dbReference type="Pfam" id="PF06018"/>
    </source>
</evidence>
<dbReference type="InterPro" id="IPR036390">
    <property type="entry name" value="WH_DNA-bd_sf"/>
</dbReference>
<dbReference type="OrthoDB" id="2056at2"/>
<dbReference type="PIRSF" id="PIRSF011572">
    <property type="entry name" value="GTP_sensing_CodY"/>
    <property type="match status" value="1"/>
</dbReference>
<dbReference type="InterPro" id="IPR010312">
    <property type="entry name" value="Transc_reg_CodY_N"/>
</dbReference>
<evidence type="ECO:0000259" key="9">
    <source>
        <dbReference type="Pfam" id="PF08222"/>
    </source>
</evidence>
<dbReference type="Gene3D" id="1.10.10.10">
    <property type="entry name" value="Winged helix-like DNA-binding domain superfamily/Winged helix DNA-binding domain"/>
    <property type="match status" value="1"/>
</dbReference>
<feature type="region of interest" description="GAF domain" evidence="7">
    <location>
        <begin position="1"/>
        <end position="142"/>
    </location>
</feature>
<gene>
    <name evidence="7" type="primary">codY</name>
    <name evidence="10" type="ORF">SAMN00017405_1667</name>
</gene>
<sequence length="243" mass="27368">MDTQVLLEKTRVMHQLLQKASSNALQFDNIATELKSVLDCNVYIIDKEGKLLGRSEIYELSTFGLEELEGKQFSEECIRWFSGFNQTEVNIDREESKVIVTPVLTSGEKMGAVIYARKEQAFSPLEVILAEYGSSVAGMQIMRTINLKIENEARKKNVVQLALEVLSYSELEAVKYIFNEIEGSEGFLVASKLAEQYKLTRSVIVNALRKLESAGVIDARSLGMKGTYIKVLNDYLYDELAEV</sequence>
<proteinExistence type="inferred from homology"/>
<dbReference type="SUPFAM" id="SSF46785">
    <property type="entry name" value="Winged helix' DNA-binding domain"/>
    <property type="match status" value="1"/>
</dbReference>
<protein>
    <recommendedName>
        <fullName evidence="6 7">Global transcriptional regulator CodY</fullName>
    </recommendedName>
</protein>
<organism evidence="10 11">
    <name type="scientific">Desulfonispora thiosulfatigenes DSM 11270</name>
    <dbReference type="NCBI Taxonomy" id="656914"/>
    <lineage>
        <taxon>Bacteria</taxon>
        <taxon>Bacillati</taxon>
        <taxon>Bacillota</taxon>
        <taxon>Clostridia</taxon>
        <taxon>Eubacteriales</taxon>
        <taxon>Peptococcaceae</taxon>
        <taxon>Desulfonispora</taxon>
    </lineage>
</organism>
<feature type="domain" description="Global transcriptional regulator CodY N-terminal" evidence="8">
    <location>
        <begin position="6"/>
        <end position="164"/>
    </location>
</feature>
<dbReference type="PANTHER" id="PTHR40062">
    <property type="entry name" value="GTP-SENSING TRANSCRIPTIONAL PLEIOTROPIC REPRESSOR CODY"/>
    <property type="match status" value="1"/>
</dbReference>
<dbReference type="GO" id="GO:0003677">
    <property type="term" value="F:DNA binding"/>
    <property type="evidence" value="ECO:0007669"/>
    <property type="project" value="UniProtKB-UniRule"/>
</dbReference>
<evidence type="ECO:0000256" key="6">
    <source>
        <dbReference type="ARBA" id="ARBA00034538"/>
    </source>
</evidence>
<dbReference type="InterPro" id="IPR013198">
    <property type="entry name" value="GTP_trans_reg_CodY_C"/>
</dbReference>
<dbReference type="RefSeq" id="WP_084052484.1">
    <property type="nucleotide sequence ID" value="NZ_FWWT01000012.1"/>
</dbReference>
<evidence type="ECO:0000256" key="2">
    <source>
        <dbReference type="ARBA" id="ARBA00022491"/>
    </source>
</evidence>
<evidence type="ECO:0000313" key="11">
    <source>
        <dbReference type="Proteomes" id="UP000192731"/>
    </source>
</evidence>
<comment type="similarity">
    <text evidence="7">Belongs to the CodY family.</text>
</comment>
<keyword evidence="4 7" id="KW-0238">DNA-binding</keyword>
<dbReference type="Pfam" id="PF06018">
    <property type="entry name" value="CodY"/>
    <property type="match status" value="1"/>
</dbReference>
<comment type="function">
    <text evidence="7">DNA-binding global transcriptional regulator which is involved in the adaptive response to starvation and acts by directly or indirectly controlling the expression of numerous genes in response to nutrient availability. During rapid exponential growth, CodY is highly active and represses genes whose products allow adaptation to nutrient depletion.</text>
</comment>
<keyword evidence="2 7" id="KW-0678">Repressor</keyword>
<dbReference type="GO" id="GO:0045892">
    <property type="term" value="P:negative regulation of DNA-templated transcription"/>
    <property type="evidence" value="ECO:0007669"/>
    <property type="project" value="UniProtKB-UniRule"/>
</dbReference>
<dbReference type="InterPro" id="IPR014154">
    <property type="entry name" value="CodY"/>
</dbReference>
<evidence type="ECO:0000256" key="4">
    <source>
        <dbReference type="ARBA" id="ARBA00023125"/>
    </source>
</evidence>
<dbReference type="EMBL" id="FWWT01000012">
    <property type="protein sequence ID" value="SMB85756.1"/>
    <property type="molecule type" value="Genomic_DNA"/>
</dbReference>
<evidence type="ECO:0000313" key="10">
    <source>
        <dbReference type="EMBL" id="SMB85756.1"/>
    </source>
</evidence>
<feature type="DNA-binding region" description="H-T-H motif" evidence="7">
    <location>
        <begin position="190"/>
        <end position="209"/>
    </location>
</feature>
<evidence type="ECO:0000256" key="1">
    <source>
        <dbReference type="ARBA" id="ARBA00022490"/>
    </source>
</evidence>
<dbReference type="Gene3D" id="3.30.450.40">
    <property type="match status" value="1"/>
</dbReference>
<dbReference type="AlphaFoldDB" id="A0A1W1UXF6"/>
<dbReference type="Pfam" id="PF08222">
    <property type="entry name" value="HTH_CodY"/>
    <property type="match status" value="1"/>
</dbReference>
<feature type="domain" description="Global transcriptional regulator CodY C-terminal" evidence="9">
    <location>
        <begin position="185"/>
        <end position="242"/>
    </location>
</feature>
<evidence type="ECO:0000256" key="5">
    <source>
        <dbReference type="ARBA" id="ARBA00023163"/>
    </source>
</evidence>
<keyword evidence="3 7" id="KW-0805">Transcription regulation</keyword>
<dbReference type="InterPro" id="IPR036388">
    <property type="entry name" value="WH-like_DNA-bd_sf"/>
</dbReference>
<name>A0A1W1UXF6_DESTI</name>
<keyword evidence="1 7" id="KW-0963">Cytoplasm</keyword>
<comment type="subcellular location">
    <subcellularLocation>
        <location evidence="7">Cytoplasm</location>
    </subcellularLocation>
</comment>
<dbReference type="STRING" id="656914.SAMN00017405_1667"/>
<accession>A0A1W1UXF6</accession>
<evidence type="ECO:0000256" key="7">
    <source>
        <dbReference type="HAMAP-Rule" id="MF_00621"/>
    </source>
</evidence>
<keyword evidence="5 7" id="KW-0804">Transcription</keyword>
<dbReference type="HAMAP" id="MF_00621">
    <property type="entry name" value="HTH_type_CodY"/>
    <property type="match status" value="1"/>
</dbReference>
<keyword evidence="11" id="KW-1185">Reference proteome</keyword>
<dbReference type="NCBIfam" id="NF003170">
    <property type="entry name" value="PRK04158.1"/>
    <property type="match status" value="1"/>
</dbReference>
<evidence type="ECO:0000256" key="3">
    <source>
        <dbReference type="ARBA" id="ARBA00023015"/>
    </source>
</evidence>
<dbReference type="InterPro" id="IPR029016">
    <property type="entry name" value="GAF-like_dom_sf"/>
</dbReference>
<dbReference type="GO" id="GO:0003700">
    <property type="term" value="F:DNA-binding transcription factor activity"/>
    <property type="evidence" value="ECO:0007669"/>
    <property type="project" value="InterPro"/>
</dbReference>
<dbReference type="Proteomes" id="UP000192731">
    <property type="component" value="Unassembled WGS sequence"/>
</dbReference>
<dbReference type="GO" id="GO:0005737">
    <property type="term" value="C:cytoplasm"/>
    <property type="evidence" value="ECO:0007669"/>
    <property type="project" value="UniProtKB-SubCell"/>
</dbReference>
<reference evidence="10 11" key="1">
    <citation type="submission" date="2017-04" db="EMBL/GenBank/DDBJ databases">
        <authorList>
            <person name="Afonso C.L."/>
            <person name="Miller P.J."/>
            <person name="Scott M.A."/>
            <person name="Spackman E."/>
            <person name="Goraichik I."/>
            <person name="Dimitrov K.M."/>
            <person name="Suarez D.L."/>
            <person name="Swayne D.E."/>
        </authorList>
    </citation>
    <scope>NUCLEOTIDE SEQUENCE [LARGE SCALE GENOMIC DNA]</scope>
    <source>
        <strain evidence="10 11">DSM 11270</strain>
    </source>
</reference>
<dbReference type="GO" id="GO:0005525">
    <property type="term" value="F:GTP binding"/>
    <property type="evidence" value="ECO:0007669"/>
    <property type="project" value="InterPro"/>
</dbReference>